<dbReference type="EMBL" id="GG745362">
    <property type="protein sequence ID" value="KNE69825.1"/>
    <property type="molecule type" value="Genomic_DNA"/>
</dbReference>
<dbReference type="AlphaFoldDB" id="A0A0L0T507"/>
<protein>
    <submittedName>
        <fullName evidence="2">Uncharacterized protein</fullName>
    </submittedName>
</protein>
<reference evidence="2 3" key="1">
    <citation type="submission" date="2009-11" db="EMBL/GenBank/DDBJ databases">
        <title>Annotation of Allomyces macrogynus ATCC 38327.</title>
        <authorList>
            <consortium name="The Broad Institute Genome Sequencing Platform"/>
            <person name="Russ C."/>
            <person name="Cuomo C."/>
            <person name="Burger G."/>
            <person name="Gray M.W."/>
            <person name="Holland P.W.H."/>
            <person name="King N."/>
            <person name="Lang F.B.F."/>
            <person name="Roger A.J."/>
            <person name="Ruiz-Trillo I."/>
            <person name="Young S.K."/>
            <person name="Zeng Q."/>
            <person name="Gargeya S."/>
            <person name="Fitzgerald M."/>
            <person name="Haas B."/>
            <person name="Abouelleil A."/>
            <person name="Alvarado L."/>
            <person name="Arachchi H.M."/>
            <person name="Berlin A."/>
            <person name="Chapman S.B."/>
            <person name="Gearin G."/>
            <person name="Goldberg J."/>
            <person name="Griggs A."/>
            <person name="Gujja S."/>
            <person name="Hansen M."/>
            <person name="Heiman D."/>
            <person name="Howarth C."/>
            <person name="Larimer J."/>
            <person name="Lui A."/>
            <person name="MacDonald P.J.P."/>
            <person name="McCowen C."/>
            <person name="Montmayeur A."/>
            <person name="Murphy C."/>
            <person name="Neiman D."/>
            <person name="Pearson M."/>
            <person name="Priest M."/>
            <person name="Roberts A."/>
            <person name="Saif S."/>
            <person name="Shea T."/>
            <person name="Sisk P."/>
            <person name="Stolte C."/>
            <person name="Sykes S."/>
            <person name="Wortman J."/>
            <person name="Nusbaum C."/>
            <person name="Birren B."/>
        </authorList>
    </citation>
    <scope>NUCLEOTIDE SEQUENCE [LARGE SCALE GENOMIC DNA]</scope>
    <source>
        <strain evidence="2 3">ATCC 38327</strain>
    </source>
</reference>
<organism evidence="2 3">
    <name type="scientific">Allomyces macrogynus (strain ATCC 38327)</name>
    <name type="common">Allomyces javanicus var. macrogynus</name>
    <dbReference type="NCBI Taxonomy" id="578462"/>
    <lineage>
        <taxon>Eukaryota</taxon>
        <taxon>Fungi</taxon>
        <taxon>Fungi incertae sedis</taxon>
        <taxon>Blastocladiomycota</taxon>
        <taxon>Blastocladiomycetes</taxon>
        <taxon>Blastocladiales</taxon>
        <taxon>Blastocladiaceae</taxon>
        <taxon>Allomyces</taxon>
    </lineage>
</organism>
<dbReference type="VEuPathDB" id="FungiDB:AMAG_14359"/>
<name>A0A0L0T507_ALLM3</name>
<dbReference type="Proteomes" id="UP000054350">
    <property type="component" value="Unassembled WGS sequence"/>
</dbReference>
<proteinExistence type="predicted"/>
<evidence type="ECO:0000313" key="2">
    <source>
        <dbReference type="EMBL" id="KNE69825.1"/>
    </source>
</evidence>
<reference evidence="3" key="2">
    <citation type="submission" date="2009-11" db="EMBL/GenBank/DDBJ databases">
        <title>The Genome Sequence of Allomyces macrogynus strain ATCC 38327.</title>
        <authorList>
            <consortium name="The Broad Institute Genome Sequencing Platform"/>
            <person name="Russ C."/>
            <person name="Cuomo C."/>
            <person name="Shea T."/>
            <person name="Young S.K."/>
            <person name="Zeng Q."/>
            <person name="Koehrsen M."/>
            <person name="Haas B."/>
            <person name="Borodovsky M."/>
            <person name="Guigo R."/>
            <person name="Alvarado L."/>
            <person name="Berlin A."/>
            <person name="Borenstein D."/>
            <person name="Chen Z."/>
            <person name="Engels R."/>
            <person name="Freedman E."/>
            <person name="Gellesch M."/>
            <person name="Goldberg J."/>
            <person name="Griggs A."/>
            <person name="Gujja S."/>
            <person name="Heiman D."/>
            <person name="Hepburn T."/>
            <person name="Howarth C."/>
            <person name="Jen D."/>
            <person name="Larson L."/>
            <person name="Lewis B."/>
            <person name="Mehta T."/>
            <person name="Park D."/>
            <person name="Pearson M."/>
            <person name="Roberts A."/>
            <person name="Saif S."/>
            <person name="Shenoy N."/>
            <person name="Sisk P."/>
            <person name="Stolte C."/>
            <person name="Sykes S."/>
            <person name="Walk T."/>
            <person name="White J."/>
            <person name="Yandava C."/>
            <person name="Burger G."/>
            <person name="Gray M.W."/>
            <person name="Holland P.W.H."/>
            <person name="King N."/>
            <person name="Lang F.B.F."/>
            <person name="Roger A.J."/>
            <person name="Ruiz-Trillo I."/>
            <person name="Lander E."/>
            <person name="Nusbaum C."/>
        </authorList>
    </citation>
    <scope>NUCLEOTIDE SEQUENCE [LARGE SCALE GENOMIC DNA]</scope>
    <source>
        <strain evidence="3">ATCC 38327</strain>
    </source>
</reference>
<keyword evidence="3" id="KW-1185">Reference proteome</keyword>
<evidence type="ECO:0000313" key="3">
    <source>
        <dbReference type="Proteomes" id="UP000054350"/>
    </source>
</evidence>
<feature type="region of interest" description="Disordered" evidence="1">
    <location>
        <begin position="128"/>
        <end position="149"/>
    </location>
</feature>
<sequence length="149" mass="16628">MHDSLVVVHIKPVCRKVSRVRRPVIDDVGDDGTYLFCGWSKLLYETVIYNVPEDDARVLASWRDQITDEDFFTLELADPYLQRVVHPNLIGRDLERVVDSIVVEPPGPISRSIVSEVQWVLATDTANRHTGDAGPLGDDPDSTARFAAG</sequence>
<accession>A0A0L0T507</accession>
<gene>
    <name evidence="2" type="ORF">AMAG_14359</name>
</gene>
<evidence type="ECO:0000256" key="1">
    <source>
        <dbReference type="SAM" id="MobiDB-lite"/>
    </source>
</evidence>